<comment type="caution">
    <text evidence="2">The sequence shown here is derived from an EMBL/GenBank/DDBJ whole genome shotgun (WGS) entry which is preliminary data.</text>
</comment>
<reference evidence="2" key="1">
    <citation type="journal article" date="2022" name="bioRxiv">
        <title>Sequencing and chromosome-scale assembly of the giantPleurodeles waltlgenome.</title>
        <authorList>
            <person name="Brown T."/>
            <person name="Elewa A."/>
            <person name="Iarovenko S."/>
            <person name="Subramanian E."/>
            <person name="Araus A.J."/>
            <person name="Petzold A."/>
            <person name="Susuki M."/>
            <person name="Suzuki K.-i.T."/>
            <person name="Hayashi T."/>
            <person name="Toyoda A."/>
            <person name="Oliveira C."/>
            <person name="Osipova E."/>
            <person name="Leigh N.D."/>
            <person name="Simon A."/>
            <person name="Yun M.H."/>
        </authorList>
    </citation>
    <scope>NUCLEOTIDE SEQUENCE</scope>
    <source>
        <strain evidence="2">20211129_DDA</strain>
        <tissue evidence="2">Liver</tissue>
    </source>
</reference>
<name>A0AAV7QZB2_PLEWA</name>
<dbReference type="Proteomes" id="UP001066276">
    <property type="component" value="Chromosome 6"/>
</dbReference>
<protein>
    <submittedName>
        <fullName evidence="2">Uncharacterized protein</fullName>
    </submittedName>
</protein>
<feature type="region of interest" description="Disordered" evidence="1">
    <location>
        <begin position="1"/>
        <end position="57"/>
    </location>
</feature>
<evidence type="ECO:0000313" key="3">
    <source>
        <dbReference type="Proteomes" id="UP001066276"/>
    </source>
</evidence>
<accession>A0AAV7QZB2</accession>
<dbReference type="EMBL" id="JANPWB010000010">
    <property type="protein sequence ID" value="KAJ1145866.1"/>
    <property type="molecule type" value="Genomic_DNA"/>
</dbReference>
<feature type="compositionally biased region" description="Basic and acidic residues" evidence="1">
    <location>
        <begin position="23"/>
        <end position="48"/>
    </location>
</feature>
<organism evidence="2 3">
    <name type="scientific">Pleurodeles waltl</name>
    <name type="common">Iberian ribbed newt</name>
    <dbReference type="NCBI Taxonomy" id="8319"/>
    <lineage>
        <taxon>Eukaryota</taxon>
        <taxon>Metazoa</taxon>
        <taxon>Chordata</taxon>
        <taxon>Craniata</taxon>
        <taxon>Vertebrata</taxon>
        <taxon>Euteleostomi</taxon>
        <taxon>Amphibia</taxon>
        <taxon>Batrachia</taxon>
        <taxon>Caudata</taxon>
        <taxon>Salamandroidea</taxon>
        <taxon>Salamandridae</taxon>
        <taxon>Pleurodelinae</taxon>
        <taxon>Pleurodeles</taxon>
    </lineage>
</organism>
<evidence type="ECO:0000313" key="2">
    <source>
        <dbReference type="EMBL" id="KAJ1145866.1"/>
    </source>
</evidence>
<keyword evidence="3" id="KW-1185">Reference proteome</keyword>
<evidence type="ECO:0000256" key="1">
    <source>
        <dbReference type="SAM" id="MobiDB-lite"/>
    </source>
</evidence>
<dbReference type="AlphaFoldDB" id="A0AAV7QZB2"/>
<gene>
    <name evidence="2" type="ORF">NDU88_012149</name>
</gene>
<sequence>MDSTPPTDPRGQSKVNMVKARAPQKDSSIKDMFAKLAGKKADRTEKKGPATPDATLEVDEPVTRAFPENLFATLRDDIAALKQELAADVKDIRCNMGELEQRVDSLER</sequence>
<proteinExistence type="predicted"/>